<accession>A0ABM7JNV9</accession>
<sequence>MLAQDRFDGTAEQVGDVGADLTHLERRLVHDREHTARLDAAGDVDRFTRTVVQVDRSADRYEIVDRLIRGCRWLDAPPVAGHVSGFIAVVRGSSQISKLSMYVGILNQVGRGSHFHADLPGSDF</sequence>
<reference evidence="1 2" key="1">
    <citation type="journal article" date="2019" name="Emerg. Microbes Infect.">
        <title>Comprehensive subspecies identification of 175 nontuberculous mycobacteria species based on 7547 genomic profiles.</title>
        <authorList>
            <person name="Matsumoto Y."/>
            <person name="Kinjo T."/>
            <person name="Motooka D."/>
            <person name="Nabeya D."/>
            <person name="Jung N."/>
            <person name="Uechi K."/>
            <person name="Horii T."/>
            <person name="Iida T."/>
            <person name="Fujita J."/>
            <person name="Nakamura S."/>
        </authorList>
    </citation>
    <scope>NUCLEOTIDE SEQUENCE [LARGE SCALE GENOMIC DNA]</scope>
    <source>
        <strain evidence="1 2">JCM 18113</strain>
    </source>
</reference>
<evidence type="ECO:0000313" key="1">
    <source>
        <dbReference type="EMBL" id="BBY37224.1"/>
    </source>
</evidence>
<protein>
    <submittedName>
        <fullName evidence="1">Uncharacterized protein</fullName>
    </submittedName>
</protein>
<evidence type="ECO:0000313" key="2">
    <source>
        <dbReference type="Proteomes" id="UP000465812"/>
    </source>
</evidence>
<dbReference type="Proteomes" id="UP000465812">
    <property type="component" value="Chromosome"/>
</dbReference>
<keyword evidence="2" id="KW-1185">Reference proteome</keyword>
<organism evidence="1 2">
    <name type="scientific">Mycobacterium mantenii</name>
    <dbReference type="NCBI Taxonomy" id="560555"/>
    <lineage>
        <taxon>Bacteria</taxon>
        <taxon>Bacillati</taxon>
        <taxon>Actinomycetota</taxon>
        <taxon>Actinomycetes</taxon>
        <taxon>Mycobacteriales</taxon>
        <taxon>Mycobacteriaceae</taxon>
        <taxon>Mycobacterium</taxon>
        <taxon>Mycobacterium avium complex (MAC)</taxon>
    </lineage>
</organism>
<gene>
    <name evidence="1" type="ORF">MMAN_13580</name>
</gene>
<name>A0ABM7JNV9_MYCNT</name>
<dbReference type="EMBL" id="AP022590">
    <property type="protein sequence ID" value="BBY37224.1"/>
    <property type="molecule type" value="Genomic_DNA"/>
</dbReference>
<proteinExistence type="predicted"/>